<dbReference type="AlphaFoldDB" id="A0A915I1C9"/>
<dbReference type="GO" id="GO:0046983">
    <property type="term" value="F:protein dimerization activity"/>
    <property type="evidence" value="ECO:0007669"/>
    <property type="project" value="InterPro"/>
</dbReference>
<accession>A0A915I1C9</accession>
<organism evidence="3 4">
    <name type="scientific">Romanomermis culicivorax</name>
    <name type="common">Nematode worm</name>
    <dbReference type="NCBI Taxonomy" id="13658"/>
    <lineage>
        <taxon>Eukaryota</taxon>
        <taxon>Metazoa</taxon>
        <taxon>Ecdysozoa</taxon>
        <taxon>Nematoda</taxon>
        <taxon>Enoplea</taxon>
        <taxon>Dorylaimia</taxon>
        <taxon>Mermithida</taxon>
        <taxon>Mermithoidea</taxon>
        <taxon>Mermithidae</taxon>
        <taxon>Romanomermis</taxon>
    </lineage>
</organism>
<dbReference type="SUPFAM" id="SSF53098">
    <property type="entry name" value="Ribonuclease H-like"/>
    <property type="match status" value="1"/>
</dbReference>
<name>A0A915I1C9_ROMCU</name>
<feature type="domain" description="HAT C-terminal dimerisation" evidence="2">
    <location>
        <begin position="83"/>
        <end position="129"/>
    </location>
</feature>
<dbReference type="PANTHER" id="PTHR23272">
    <property type="entry name" value="BED FINGER-RELATED"/>
    <property type="match status" value="1"/>
</dbReference>
<feature type="chain" id="PRO_5037275665" evidence="1">
    <location>
        <begin position="27"/>
        <end position="137"/>
    </location>
</feature>
<keyword evidence="3" id="KW-1185">Reference proteome</keyword>
<evidence type="ECO:0000259" key="2">
    <source>
        <dbReference type="Pfam" id="PF05699"/>
    </source>
</evidence>
<evidence type="ECO:0000256" key="1">
    <source>
        <dbReference type="SAM" id="SignalP"/>
    </source>
</evidence>
<evidence type="ECO:0000313" key="3">
    <source>
        <dbReference type="Proteomes" id="UP000887565"/>
    </source>
</evidence>
<dbReference type="Proteomes" id="UP000887565">
    <property type="component" value="Unplaced"/>
</dbReference>
<proteinExistence type="predicted"/>
<sequence length="137" mass="15945">MMMLELKRNRTLLSLFLFFKNYHVLGLVVHTVESYTNTYLSEPAQIQNITPPPPKRMSKMSLLEKYGAPNNDSAYSQDNEIHRYLSNNHGVVTDVLSWWNMNQSIYPTLSKLAKHIFAIPASSSASWRTRENRRRKT</sequence>
<dbReference type="WBParaSite" id="nRc.2.0.1.t07629-RA">
    <property type="protein sequence ID" value="nRc.2.0.1.t07629-RA"/>
    <property type="gene ID" value="nRc.2.0.1.g07629"/>
</dbReference>
<keyword evidence="1" id="KW-0732">Signal</keyword>
<dbReference type="InterPro" id="IPR008906">
    <property type="entry name" value="HATC_C_dom"/>
</dbReference>
<evidence type="ECO:0000313" key="4">
    <source>
        <dbReference type="WBParaSite" id="nRc.2.0.1.t07629-RA"/>
    </source>
</evidence>
<feature type="signal peptide" evidence="1">
    <location>
        <begin position="1"/>
        <end position="26"/>
    </location>
</feature>
<dbReference type="Pfam" id="PF05699">
    <property type="entry name" value="Dimer_Tnp_hAT"/>
    <property type="match status" value="1"/>
</dbReference>
<dbReference type="InterPro" id="IPR012337">
    <property type="entry name" value="RNaseH-like_sf"/>
</dbReference>
<reference evidence="4" key="1">
    <citation type="submission" date="2022-11" db="UniProtKB">
        <authorList>
            <consortium name="WormBaseParasite"/>
        </authorList>
    </citation>
    <scope>IDENTIFICATION</scope>
</reference>
<protein>
    <submittedName>
        <fullName evidence="4">HAT C-terminal dimerisation domain-containing protein</fullName>
    </submittedName>
</protein>